<gene>
    <name evidence="2" type="ordered locus">Lbys_1224</name>
</gene>
<dbReference type="KEGG" id="lby:Lbys_1224"/>
<reference key="1">
    <citation type="submission" date="2010-11" db="EMBL/GenBank/DDBJ databases">
        <title>The complete genome of Leadbetterella byssophila DSM 17132.</title>
        <authorList>
            <consortium name="US DOE Joint Genome Institute (JGI-PGF)"/>
            <person name="Lucas S."/>
            <person name="Copeland A."/>
            <person name="Lapidus A."/>
            <person name="Glavina del Rio T."/>
            <person name="Dalin E."/>
            <person name="Tice H."/>
            <person name="Bruce D."/>
            <person name="Goodwin L."/>
            <person name="Pitluck S."/>
            <person name="Kyrpides N."/>
            <person name="Mavromatis K."/>
            <person name="Ivanova N."/>
            <person name="Teshima H."/>
            <person name="Brettin T."/>
            <person name="Detter J.C."/>
            <person name="Han C."/>
            <person name="Tapia R."/>
            <person name="Land M."/>
            <person name="Hauser L."/>
            <person name="Markowitz V."/>
            <person name="Cheng J.-F."/>
            <person name="Hugenholtz P."/>
            <person name="Woyke T."/>
            <person name="Wu D."/>
            <person name="Tindall B."/>
            <person name="Pomrenke H.G."/>
            <person name="Brambilla E."/>
            <person name="Klenk H.-P."/>
            <person name="Eisen J.A."/>
        </authorList>
    </citation>
    <scope>NUCLEOTIDE SEQUENCE [LARGE SCALE GENOMIC DNA]</scope>
    <source>
        <strain>DSM 17132</strain>
    </source>
</reference>
<dbReference type="RefSeq" id="WP_013407994.1">
    <property type="nucleotide sequence ID" value="NC_014655.1"/>
</dbReference>
<organism evidence="2 3">
    <name type="scientific">Leadbetterella byssophila (strain DSM 17132 / JCM 16389 / KACC 11308 / NBRC 106382 / 4M15)</name>
    <dbReference type="NCBI Taxonomy" id="649349"/>
    <lineage>
        <taxon>Bacteria</taxon>
        <taxon>Pseudomonadati</taxon>
        <taxon>Bacteroidota</taxon>
        <taxon>Cytophagia</taxon>
        <taxon>Cytophagales</taxon>
        <taxon>Leadbetterellaceae</taxon>
        <taxon>Leadbetterella</taxon>
    </lineage>
</organism>
<name>E4RUB0_LEAB4</name>
<evidence type="ECO:0000313" key="3">
    <source>
        <dbReference type="Proteomes" id="UP000007435"/>
    </source>
</evidence>
<dbReference type="InterPro" id="IPR010693">
    <property type="entry name" value="Divergent_4Fe-4S_mono-cluster"/>
</dbReference>
<evidence type="ECO:0000259" key="1">
    <source>
        <dbReference type="Pfam" id="PF06902"/>
    </source>
</evidence>
<dbReference type="eggNOG" id="COG3592">
    <property type="taxonomic scope" value="Bacteria"/>
</dbReference>
<dbReference type="HOGENOM" id="CLU_139698_2_1_10"/>
<dbReference type="OrthoDB" id="9795032at2"/>
<sequence>MDTKKYTEHPDITILWMPSKCVHAGECVRRLSKVYHPKDKPWIKPLNASKEELIEQIDHCPSGALGYIINK</sequence>
<dbReference type="Pfam" id="PF06902">
    <property type="entry name" value="Fer4_19"/>
    <property type="match status" value="1"/>
</dbReference>
<keyword evidence="3" id="KW-1185">Reference proteome</keyword>
<dbReference type="AlphaFoldDB" id="E4RUB0"/>
<proteinExistence type="predicted"/>
<protein>
    <recommendedName>
        <fullName evidence="1">Divergent 4Fe-4S mono-cluster domain-containing protein</fullName>
    </recommendedName>
</protein>
<dbReference type="STRING" id="649349.Lbys_1224"/>
<evidence type="ECO:0000313" key="2">
    <source>
        <dbReference type="EMBL" id="ADQ16944.1"/>
    </source>
</evidence>
<feature type="domain" description="Divergent 4Fe-4S mono-cluster" evidence="1">
    <location>
        <begin position="9"/>
        <end position="68"/>
    </location>
</feature>
<dbReference type="Proteomes" id="UP000007435">
    <property type="component" value="Chromosome"/>
</dbReference>
<reference evidence="2 3" key="2">
    <citation type="journal article" date="2011" name="Stand. Genomic Sci.">
        <title>Complete genome sequence of Leadbetterella byssophila type strain (4M15).</title>
        <authorList>
            <person name="Abt B."/>
            <person name="Teshima H."/>
            <person name="Lucas S."/>
            <person name="Lapidus A."/>
            <person name="Del Rio T.G."/>
            <person name="Nolan M."/>
            <person name="Tice H."/>
            <person name="Cheng J.F."/>
            <person name="Pitluck S."/>
            <person name="Liolios K."/>
            <person name="Pagani I."/>
            <person name="Ivanova N."/>
            <person name="Mavromatis K."/>
            <person name="Pati A."/>
            <person name="Tapia R."/>
            <person name="Han C."/>
            <person name="Goodwin L."/>
            <person name="Chen A."/>
            <person name="Palaniappan K."/>
            <person name="Land M."/>
            <person name="Hauser L."/>
            <person name="Chang Y.J."/>
            <person name="Jeffries C.D."/>
            <person name="Rohde M."/>
            <person name="Goker M."/>
            <person name="Tindall B.J."/>
            <person name="Detter J.C."/>
            <person name="Woyke T."/>
            <person name="Bristow J."/>
            <person name="Eisen J.A."/>
            <person name="Markowitz V."/>
            <person name="Hugenholtz P."/>
            <person name="Klenk H.P."/>
            <person name="Kyrpides N.C."/>
        </authorList>
    </citation>
    <scope>NUCLEOTIDE SEQUENCE [LARGE SCALE GENOMIC DNA]</scope>
    <source>
        <strain evidence="3">DSM 17132 / JCM 16389 / KACC 11308 / NBRC 106382 / 4M15</strain>
    </source>
</reference>
<accession>E4RUB0</accession>
<dbReference type="EMBL" id="CP002305">
    <property type="protein sequence ID" value="ADQ16944.1"/>
    <property type="molecule type" value="Genomic_DNA"/>
</dbReference>